<dbReference type="Pfam" id="PF00107">
    <property type="entry name" value="ADH_zinc_N"/>
    <property type="match status" value="1"/>
</dbReference>
<dbReference type="EMBL" id="MKCT01000091">
    <property type="protein sequence ID" value="OHX15562.1"/>
    <property type="molecule type" value="Genomic_DNA"/>
</dbReference>
<dbReference type="PANTHER" id="PTHR43205">
    <property type="entry name" value="PROSTAGLANDIN REDUCTASE"/>
    <property type="match status" value="1"/>
</dbReference>
<dbReference type="InterPro" id="IPR013149">
    <property type="entry name" value="ADH-like_C"/>
</dbReference>
<comment type="caution">
    <text evidence="2">The sequence shown here is derived from an EMBL/GenBank/DDBJ whole genome shotgun (WGS) entry which is preliminary data.</text>
</comment>
<evidence type="ECO:0000259" key="1">
    <source>
        <dbReference type="SMART" id="SM00829"/>
    </source>
</evidence>
<dbReference type="PANTHER" id="PTHR43205:SF7">
    <property type="entry name" value="PROSTAGLANDIN REDUCTASE 1"/>
    <property type="match status" value="1"/>
</dbReference>
<reference evidence="2 3" key="1">
    <citation type="submission" date="2016-09" db="EMBL/GenBank/DDBJ databases">
        <title>Chromobacterium muskegensis sp. nov., an insecticidal bacterium isolated from Sphagnum bogs.</title>
        <authorList>
            <person name="Sparks M.E."/>
            <person name="Blackburn M.B."/>
            <person name="Gundersen-Rindal D.E."/>
            <person name="Mitchell A."/>
            <person name="Farrar R."/>
            <person name="Kuhar D."/>
        </authorList>
    </citation>
    <scope>NUCLEOTIDE SEQUENCE [LARGE SCALE GENOMIC DNA]</scope>
    <source>
        <strain evidence="2 3">14B-1</strain>
    </source>
</reference>
<evidence type="ECO:0000313" key="3">
    <source>
        <dbReference type="Proteomes" id="UP000180280"/>
    </source>
</evidence>
<dbReference type="Gene3D" id="3.90.180.10">
    <property type="entry name" value="Medium-chain alcohol dehydrogenases, catalytic domain"/>
    <property type="match status" value="1"/>
</dbReference>
<dbReference type="SUPFAM" id="SSF50129">
    <property type="entry name" value="GroES-like"/>
    <property type="match status" value="1"/>
</dbReference>
<name>A0ABX3C735_9NEIS</name>
<dbReference type="Proteomes" id="UP000180280">
    <property type="component" value="Unassembled WGS sequence"/>
</dbReference>
<dbReference type="InterPro" id="IPR020843">
    <property type="entry name" value="ER"/>
</dbReference>
<keyword evidence="3" id="KW-1185">Reference proteome</keyword>
<dbReference type="InterPro" id="IPR011032">
    <property type="entry name" value="GroES-like_sf"/>
</dbReference>
<dbReference type="SMART" id="SM00829">
    <property type="entry name" value="PKS_ER"/>
    <property type="match status" value="1"/>
</dbReference>
<organism evidence="2 3">
    <name type="scientific">Chromobacterium sphagni</name>
    <dbReference type="NCBI Taxonomy" id="1903179"/>
    <lineage>
        <taxon>Bacteria</taxon>
        <taxon>Pseudomonadati</taxon>
        <taxon>Pseudomonadota</taxon>
        <taxon>Betaproteobacteria</taxon>
        <taxon>Neisseriales</taxon>
        <taxon>Chromobacteriaceae</taxon>
        <taxon>Chromobacterium</taxon>
    </lineage>
</organism>
<sequence>MVRNRWFRVSVSTRTMIREGAENIKGIPFPALNIGDTLADGAIGEVVWAPPESGFQLGDLVSHALGWREYATVAISGCAPLPDERIDPAAYLGHGATAYAALTGGVQVQPGDTVFISSRAGAIGSMAGQIARRLRAGHVVGSTGSRDKAAWMQAEQGYDAAVVRDSGPIAQQLAQAAPEGIDVFVDMVGGEQLRAAAAIAREGARFVLLGALTAEFDADEAGMRAPVMLDSFALIIKGVTVRGYSACVEDPGFIKEWLARLAEWQRGSGMHLACSKFSGLENAPRALHEACVGRLTGVVLVELGPIHPS</sequence>
<gene>
    <name evidence="2" type="ORF">BI344_21960</name>
</gene>
<accession>A0ABX3C735</accession>
<dbReference type="Gene3D" id="3.40.50.720">
    <property type="entry name" value="NAD(P)-binding Rossmann-like Domain"/>
    <property type="match status" value="1"/>
</dbReference>
<dbReference type="InterPro" id="IPR036291">
    <property type="entry name" value="NAD(P)-bd_dom_sf"/>
</dbReference>
<dbReference type="InterPro" id="IPR045010">
    <property type="entry name" value="MDR_fam"/>
</dbReference>
<proteinExistence type="predicted"/>
<feature type="domain" description="Enoyl reductase (ER)" evidence="1">
    <location>
        <begin position="3"/>
        <end position="301"/>
    </location>
</feature>
<dbReference type="SUPFAM" id="SSF51735">
    <property type="entry name" value="NAD(P)-binding Rossmann-fold domains"/>
    <property type="match status" value="1"/>
</dbReference>
<evidence type="ECO:0000313" key="2">
    <source>
        <dbReference type="EMBL" id="OHX15562.1"/>
    </source>
</evidence>
<protein>
    <submittedName>
        <fullName evidence="2">NADP-dependent oxidoreductase</fullName>
    </submittedName>
</protein>